<dbReference type="SUPFAM" id="SSF54189">
    <property type="entry name" value="Ribosomal proteins S24e, L23 and L15e"/>
    <property type="match status" value="1"/>
</dbReference>
<gene>
    <name evidence="6" type="primary">rplW</name>
    <name evidence="8" type="ORF">ABID14_000473</name>
</gene>
<dbReference type="PANTHER" id="PTHR11620">
    <property type="entry name" value="60S RIBOSOMAL PROTEIN L23A"/>
    <property type="match status" value="1"/>
</dbReference>
<keyword evidence="4 6" id="KW-0689">Ribosomal protein</keyword>
<comment type="subunit">
    <text evidence="6">Part of the 50S ribosomal subunit. Contacts protein L29, and trigger factor when it is bound to the ribosome.</text>
</comment>
<evidence type="ECO:0000256" key="2">
    <source>
        <dbReference type="ARBA" id="ARBA00022730"/>
    </source>
</evidence>
<dbReference type="NCBIfam" id="NF004363">
    <property type="entry name" value="PRK05738.2-4"/>
    <property type="match status" value="1"/>
</dbReference>
<keyword evidence="3 6" id="KW-0694">RNA-binding</keyword>
<dbReference type="InterPro" id="IPR012677">
    <property type="entry name" value="Nucleotide-bd_a/b_plait_sf"/>
</dbReference>
<evidence type="ECO:0000256" key="3">
    <source>
        <dbReference type="ARBA" id="ARBA00022884"/>
    </source>
</evidence>
<proteinExistence type="inferred from homology"/>
<dbReference type="Proteomes" id="UP001549162">
    <property type="component" value="Unassembled WGS sequence"/>
</dbReference>
<reference evidence="8 9" key="1">
    <citation type="submission" date="2024-06" db="EMBL/GenBank/DDBJ databases">
        <title>Genomic Encyclopedia of Type Strains, Phase IV (KMG-IV): sequencing the most valuable type-strain genomes for metagenomic binning, comparative biology and taxonomic classification.</title>
        <authorList>
            <person name="Goeker M."/>
        </authorList>
    </citation>
    <scope>NUCLEOTIDE SEQUENCE [LARGE SCALE GENOMIC DNA]</scope>
    <source>
        <strain evidence="8 9">DSM 21460</strain>
    </source>
</reference>
<dbReference type="InterPro" id="IPR012678">
    <property type="entry name" value="Ribosomal_uL23/eL15/eS24_sf"/>
</dbReference>
<evidence type="ECO:0000313" key="8">
    <source>
        <dbReference type="EMBL" id="MET3616848.1"/>
    </source>
</evidence>
<evidence type="ECO:0000256" key="1">
    <source>
        <dbReference type="ARBA" id="ARBA00006700"/>
    </source>
</evidence>
<dbReference type="InterPro" id="IPR013025">
    <property type="entry name" value="Ribosomal_uL23-like"/>
</dbReference>
<dbReference type="InterPro" id="IPR001014">
    <property type="entry name" value="Ribosomal_uL23_CS"/>
</dbReference>
<evidence type="ECO:0000256" key="5">
    <source>
        <dbReference type="ARBA" id="ARBA00023274"/>
    </source>
</evidence>
<protein>
    <recommendedName>
        <fullName evidence="6">Large ribosomal subunit protein uL23</fullName>
    </recommendedName>
</protein>
<comment type="caution">
    <text evidence="8">The sequence shown here is derived from an EMBL/GenBank/DDBJ whole genome shotgun (WGS) entry which is preliminary data.</text>
</comment>
<keyword evidence="5 6" id="KW-0687">Ribonucleoprotein</keyword>
<evidence type="ECO:0000256" key="4">
    <source>
        <dbReference type="ARBA" id="ARBA00022980"/>
    </source>
</evidence>
<organism evidence="8 9">
    <name type="scientific">Peptoniphilus olsenii</name>
    <dbReference type="NCBI Taxonomy" id="411570"/>
    <lineage>
        <taxon>Bacteria</taxon>
        <taxon>Bacillati</taxon>
        <taxon>Bacillota</taxon>
        <taxon>Tissierellia</taxon>
        <taxon>Tissierellales</taxon>
        <taxon>Peptoniphilaceae</taxon>
        <taxon>Peptoniphilus</taxon>
    </lineage>
</organism>
<accession>A0ABV2J877</accession>
<dbReference type="NCBIfam" id="NF004366">
    <property type="entry name" value="PRK05738.3-2"/>
    <property type="match status" value="1"/>
</dbReference>
<evidence type="ECO:0000313" key="9">
    <source>
        <dbReference type="Proteomes" id="UP001549162"/>
    </source>
</evidence>
<dbReference type="RefSeq" id="WP_354366853.1">
    <property type="nucleotide sequence ID" value="NZ_JBEPMA010000002.1"/>
</dbReference>
<sequence>MNKFDIIKRPIVTEQSMDEMEFNKYTFEVDKNATKPEIKEAIEEVFGVKVEKVNTMNVRGKMKRQGVHQGRRPAWKKAVVKLTDDSEPIEFFDSI</sequence>
<comment type="similarity">
    <text evidence="1 6 7">Belongs to the universal ribosomal protein uL23 family.</text>
</comment>
<keyword evidence="9" id="KW-1185">Reference proteome</keyword>
<comment type="function">
    <text evidence="6">One of the early assembly proteins it binds 23S rRNA. One of the proteins that surrounds the polypeptide exit tunnel on the outside of the ribosome. Forms the main docking site for trigger factor binding to the ribosome.</text>
</comment>
<dbReference type="EMBL" id="JBEPMA010000002">
    <property type="protein sequence ID" value="MET3616848.1"/>
    <property type="molecule type" value="Genomic_DNA"/>
</dbReference>
<name>A0ABV2J877_9FIRM</name>
<keyword evidence="2 6" id="KW-0699">rRNA-binding</keyword>
<dbReference type="PROSITE" id="PS00050">
    <property type="entry name" value="RIBOSOMAL_L23"/>
    <property type="match status" value="1"/>
</dbReference>
<dbReference type="GO" id="GO:0005840">
    <property type="term" value="C:ribosome"/>
    <property type="evidence" value="ECO:0007669"/>
    <property type="project" value="UniProtKB-KW"/>
</dbReference>
<dbReference type="HAMAP" id="MF_01369_B">
    <property type="entry name" value="Ribosomal_uL23_B"/>
    <property type="match status" value="1"/>
</dbReference>
<dbReference type="Gene3D" id="3.30.70.330">
    <property type="match status" value="1"/>
</dbReference>
<evidence type="ECO:0000256" key="7">
    <source>
        <dbReference type="RuleBase" id="RU003934"/>
    </source>
</evidence>
<dbReference type="Pfam" id="PF00276">
    <property type="entry name" value="Ribosomal_L23"/>
    <property type="match status" value="1"/>
</dbReference>
<evidence type="ECO:0000256" key="6">
    <source>
        <dbReference type="HAMAP-Rule" id="MF_01369"/>
    </source>
</evidence>